<dbReference type="RefSeq" id="WP_148897745.1">
    <property type="nucleotide sequence ID" value="NZ_VNHY01000001.1"/>
</dbReference>
<protein>
    <submittedName>
        <fullName evidence="8">UDP-2,3-diacylglucosamine pyrophosphatase LpxH</fullName>
    </submittedName>
</protein>
<dbReference type="InterPro" id="IPR004843">
    <property type="entry name" value="Calcineurin-like_PHP"/>
</dbReference>
<gene>
    <name evidence="8" type="ORF">LX73_0358</name>
</gene>
<dbReference type="OrthoDB" id="9802481at2"/>
<keyword evidence="1" id="KW-1003">Cell membrane</keyword>
<feature type="domain" description="Calcineurin-like phosphoesterase" evidence="7">
    <location>
        <begin position="9"/>
        <end position="213"/>
    </location>
</feature>
<proteinExistence type="predicted"/>
<dbReference type="SUPFAM" id="SSF56300">
    <property type="entry name" value="Metallo-dependent phosphatases"/>
    <property type="match status" value="1"/>
</dbReference>
<dbReference type="Gene3D" id="3.60.21.10">
    <property type="match status" value="1"/>
</dbReference>
<dbReference type="InterPro" id="IPR043461">
    <property type="entry name" value="LpxH-like"/>
</dbReference>
<dbReference type="GO" id="GO:0046872">
    <property type="term" value="F:metal ion binding"/>
    <property type="evidence" value="ECO:0007669"/>
    <property type="project" value="UniProtKB-KW"/>
</dbReference>
<name>A0A5D3YQ07_9BACT</name>
<evidence type="ECO:0000256" key="4">
    <source>
        <dbReference type="ARBA" id="ARBA00022801"/>
    </source>
</evidence>
<sequence>MDTSSLSQPLLFISDIHLGGFSDDKNAKIESELLQLLKYCRQNDIRIIIAGDFFDYWMAYPDAVPQLGKKVLNHFREYNTSVGVTPFITGNHDHWTRDYLSQQGFEVVHNSITCSINSKKLMILHGDGLADTNLELPYPPLHRFLHHPTFVQWYQKLLPPRMGITIMKYFARFTRFIDSVDDDKKAQTLNNWAKKTLKESDIDIILCGHDHIPRTKHFTFGTYINLGTFCAHQTLALYDDDKLSLMRWNPQSQSLNHFE</sequence>
<keyword evidence="9" id="KW-1185">Reference proteome</keyword>
<accession>A0A5D3YQ07</accession>
<evidence type="ECO:0000256" key="3">
    <source>
        <dbReference type="ARBA" id="ARBA00022723"/>
    </source>
</evidence>
<dbReference type="CDD" id="cd07398">
    <property type="entry name" value="MPP_YbbF-LpxH"/>
    <property type="match status" value="1"/>
</dbReference>
<comment type="caution">
    <text evidence="8">The sequence shown here is derived from an EMBL/GenBank/DDBJ whole genome shotgun (WGS) entry which is preliminary data.</text>
</comment>
<dbReference type="PANTHER" id="PTHR34990:SF1">
    <property type="entry name" value="UDP-2,3-DIACYLGLUCOSAMINE HYDROLASE"/>
    <property type="match status" value="1"/>
</dbReference>
<dbReference type="AlphaFoldDB" id="A0A5D3YQ07"/>
<dbReference type="PANTHER" id="PTHR34990">
    <property type="entry name" value="UDP-2,3-DIACYLGLUCOSAMINE HYDROLASE-RELATED"/>
    <property type="match status" value="1"/>
</dbReference>
<organism evidence="8 9">
    <name type="scientific">Fodinibius salinus</name>
    <dbReference type="NCBI Taxonomy" id="860790"/>
    <lineage>
        <taxon>Bacteria</taxon>
        <taxon>Pseudomonadati</taxon>
        <taxon>Balneolota</taxon>
        <taxon>Balneolia</taxon>
        <taxon>Balneolales</taxon>
        <taxon>Balneolaceae</taxon>
        <taxon>Fodinibius</taxon>
    </lineage>
</organism>
<dbReference type="Proteomes" id="UP000324595">
    <property type="component" value="Unassembled WGS sequence"/>
</dbReference>
<evidence type="ECO:0000313" key="9">
    <source>
        <dbReference type="Proteomes" id="UP000324595"/>
    </source>
</evidence>
<dbReference type="EMBL" id="VNHY01000001">
    <property type="protein sequence ID" value="TYP95063.1"/>
    <property type="molecule type" value="Genomic_DNA"/>
</dbReference>
<reference evidence="8 9" key="1">
    <citation type="submission" date="2019-07" db="EMBL/GenBank/DDBJ databases">
        <title>Genomic Encyclopedia of Archaeal and Bacterial Type Strains, Phase II (KMG-II): from individual species to whole genera.</title>
        <authorList>
            <person name="Goeker M."/>
        </authorList>
    </citation>
    <scope>NUCLEOTIDE SEQUENCE [LARGE SCALE GENOMIC DNA]</scope>
    <source>
        <strain evidence="8 9">DSM 21935</strain>
    </source>
</reference>
<dbReference type="GO" id="GO:0009245">
    <property type="term" value="P:lipid A biosynthetic process"/>
    <property type="evidence" value="ECO:0007669"/>
    <property type="project" value="TreeGrafter"/>
</dbReference>
<evidence type="ECO:0000256" key="1">
    <source>
        <dbReference type="ARBA" id="ARBA00022475"/>
    </source>
</evidence>
<keyword evidence="6" id="KW-0464">Manganese</keyword>
<evidence type="ECO:0000259" key="7">
    <source>
        <dbReference type="Pfam" id="PF00149"/>
    </source>
</evidence>
<evidence type="ECO:0000256" key="5">
    <source>
        <dbReference type="ARBA" id="ARBA00023136"/>
    </source>
</evidence>
<keyword evidence="4" id="KW-0378">Hydrolase</keyword>
<keyword evidence="2" id="KW-0997">Cell inner membrane</keyword>
<keyword evidence="5" id="KW-0472">Membrane</keyword>
<dbReference type="Pfam" id="PF00149">
    <property type="entry name" value="Metallophos"/>
    <property type="match status" value="1"/>
</dbReference>
<keyword evidence="3" id="KW-0479">Metal-binding</keyword>
<dbReference type="InterPro" id="IPR029052">
    <property type="entry name" value="Metallo-depent_PP-like"/>
</dbReference>
<evidence type="ECO:0000313" key="8">
    <source>
        <dbReference type="EMBL" id="TYP95063.1"/>
    </source>
</evidence>
<dbReference type="GO" id="GO:0016020">
    <property type="term" value="C:membrane"/>
    <property type="evidence" value="ECO:0007669"/>
    <property type="project" value="GOC"/>
</dbReference>
<evidence type="ECO:0000256" key="6">
    <source>
        <dbReference type="ARBA" id="ARBA00023211"/>
    </source>
</evidence>
<dbReference type="GO" id="GO:0008758">
    <property type="term" value="F:UDP-2,3-diacylglucosamine hydrolase activity"/>
    <property type="evidence" value="ECO:0007669"/>
    <property type="project" value="TreeGrafter"/>
</dbReference>
<evidence type="ECO:0000256" key="2">
    <source>
        <dbReference type="ARBA" id="ARBA00022519"/>
    </source>
</evidence>